<evidence type="ECO:0000313" key="3">
    <source>
        <dbReference type="Proteomes" id="UP000094112"/>
    </source>
</evidence>
<gene>
    <name evidence="2" type="ORF">WICANDRAFT_97011</name>
</gene>
<reference evidence="2 3" key="1">
    <citation type="journal article" date="2016" name="Proc. Natl. Acad. Sci. U.S.A.">
        <title>Comparative genomics of biotechnologically important yeasts.</title>
        <authorList>
            <person name="Riley R."/>
            <person name="Haridas S."/>
            <person name="Wolfe K.H."/>
            <person name="Lopes M.R."/>
            <person name="Hittinger C.T."/>
            <person name="Goeker M."/>
            <person name="Salamov A.A."/>
            <person name="Wisecaver J.H."/>
            <person name="Long T.M."/>
            <person name="Calvey C.H."/>
            <person name="Aerts A.L."/>
            <person name="Barry K.W."/>
            <person name="Choi C."/>
            <person name="Clum A."/>
            <person name="Coughlan A.Y."/>
            <person name="Deshpande S."/>
            <person name="Douglass A.P."/>
            <person name="Hanson S.J."/>
            <person name="Klenk H.-P."/>
            <person name="LaButti K.M."/>
            <person name="Lapidus A."/>
            <person name="Lindquist E.A."/>
            <person name="Lipzen A.M."/>
            <person name="Meier-Kolthoff J.P."/>
            <person name="Ohm R.A."/>
            <person name="Otillar R.P."/>
            <person name="Pangilinan J.L."/>
            <person name="Peng Y."/>
            <person name="Rokas A."/>
            <person name="Rosa C.A."/>
            <person name="Scheuner C."/>
            <person name="Sibirny A.A."/>
            <person name="Slot J.C."/>
            <person name="Stielow J.B."/>
            <person name="Sun H."/>
            <person name="Kurtzman C.P."/>
            <person name="Blackwell M."/>
            <person name="Grigoriev I.V."/>
            <person name="Jeffries T.W."/>
        </authorList>
    </citation>
    <scope>NUCLEOTIDE SEQUENCE [LARGE SCALE GENOMIC DNA]</scope>
    <source>
        <strain evidence="3">ATCC 58044 / CBS 1984 / NCYC 433 / NRRL Y-366-8</strain>
    </source>
</reference>
<feature type="region of interest" description="Disordered" evidence="1">
    <location>
        <begin position="1"/>
        <end position="30"/>
    </location>
</feature>
<evidence type="ECO:0000256" key="1">
    <source>
        <dbReference type="SAM" id="MobiDB-lite"/>
    </source>
</evidence>
<dbReference type="STRING" id="683960.A0A1E3NWU8"/>
<organism evidence="2 3">
    <name type="scientific">Wickerhamomyces anomalus (strain ATCC 58044 / CBS 1984 / NCYC 433 / NRRL Y-366-8)</name>
    <name type="common">Yeast</name>
    <name type="synonym">Hansenula anomala</name>
    <dbReference type="NCBI Taxonomy" id="683960"/>
    <lineage>
        <taxon>Eukaryota</taxon>
        <taxon>Fungi</taxon>
        <taxon>Dikarya</taxon>
        <taxon>Ascomycota</taxon>
        <taxon>Saccharomycotina</taxon>
        <taxon>Saccharomycetes</taxon>
        <taxon>Phaffomycetales</taxon>
        <taxon>Wickerhamomycetaceae</taxon>
        <taxon>Wickerhamomyces</taxon>
    </lineage>
</organism>
<dbReference type="RefSeq" id="XP_019036825.1">
    <property type="nucleotide sequence ID" value="XM_019186548.1"/>
</dbReference>
<sequence>MNQKEHITPPKRFRPTSIISNPSTTSSHSNLNNYPVGLIKVYQSDEEFSNDSFSITSRKLNDARSIISQVDPTHAHNFSTTSSLSETNDVSYDTAPTIDDDSLFNLWFQTPEKERESLVIPSGGLERPRYVLDKVVESFRSEKGAFLTSDIFLNQKIYQQPETIINGSVKISIIQEINTLL</sequence>
<dbReference type="OrthoDB" id="10584940at2759"/>
<proteinExistence type="predicted"/>
<evidence type="ECO:0000313" key="2">
    <source>
        <dbReference type="EMBL" id="ODQ57618.1"/>
    </source>
</evidence>
<keyword evidence="3" id="KW-1185">Reference proteome</keyword>
<feature type="compositionally biased region" description="Low complexity" evidence="1">
    <location>
        <begin position="15"/>
        <end position="30"/>
    </location>
</feature>
<name>A0A1E3NWU8_WICAA</name>
<feature type="non-terminal residue" evidence="2">
    <location>
        <position position="181"/>
    </location>
</feature>
<dbReference type="GeneID" id="30203794"/>
<dbReference type="Proteomes" id="UP000094112">
    <property type="component" value="Unassembled WGS sequence"/>
</dbReference>
<dbReference type="AlphaFoldDB" id="A0A1E3NWU8"/>
<accession>A0A1E3NWU8</accession>
<dbReference type="EMBL" id="KV454213">
    <property type="protein sequence ID" value="ODQ57618.1"/>
    <property type="molecule type" value="Genomic_DNA"/>
</dbReference>
<protein>
    <submittedName>
        <fullName evidence="2">Uncharacterized protein</fullName>
    </submittedName>
</protein>